<evidence type="ECO:0000259" key="2">
    <source>
        <dbReference type="Pfam" id="PF09681"/>
    </source>
</evidence>
<evidence type="ECO:0000256" key="1">
    <source>
        <dbReference type="SAM" id="MobiDB-lite"/>
    </source>
</evidence>
<protein>
    <submittedName>
        <fullName evidence="3">Phage replisome organizer N-terminal domain-containing protein</fullName>
    </submittedName>
</protein>
<name>A0A923LM23_9FIRM</name>
<dbReference type="RefSeq" id="WP_186865824.1">
    <property type="nucleotide sequence ID" value="NZ_JACOPH010000001.1"/>
</dbReference>
<sequence>MGESTKRYFWLRLKKTYFNQLEQKKMSRQANGKDMQIVYLRMMLLSLDNDGYIFFQGVYDSLEEELAEEFNESVEIIRKTVTYLVNNNMVTIDAEDNCFLPEAQSLTGSECYSAERMRRLRKKLKASHCDSDVTPCDEEKEIEKDKENSNINTNCASDNAPKASRSEINEFFERIWKLYPNKKGKGQVSDAKKKKLYDIGYDEISRAIDRYKDGLLKDDWRKPQNGSTFFNSGYVDYLDANYSKPQDRQEMDAEQQRAQWQRNYEENQQYLRKMLGTPRPTQPDDPFQ</sequence>
<accession>A0A923LM23</accession>
<evidence type="ECO:0000313" key="3">
    <source>
        <dbReference type="EMBL" id="MBC5712752.1"/>
    </source>
</evidence>
<feature type="compositionally biased region" description="Polar residues" evidence="1">
    <location>
        <begin position="256"/>
        <end position="270"/>
    </location>
</feature>
<dbReference type="NCBIfam" id="TIGR01714">
    <property type="entry name" value="phage_rep_org_N"/>
    <property type="match status" value="1"/>
</dbReference>
<feature type="region of interest" description="Disordered" evidence="1">
    <location>
        <begin position="140"/>
        <end position="160"/>
    </location>
</feature>
<dbReference type="Pfam" id="PF09681">
    <property type="entry name" value="Phage_rep_org_N"/>
    <property type="match status" value="1"/>
</dbReference>
<comment type="caution">
    <text evidence="3">The sequence shown here is derived from an EMBL/GenBank/DDBJ whole genome shotgun (WGS) entry which is preliminary data.</text>
</comment>
<dbReference type="EMBL" id="JACOPH010000001">
    <property type="protein sequence ID" value="MBC5712752.1"/>
    <property type="molecule type" value="Genomic_DNA"/>
</dbReference>
<dbReference type="InterPro" id="IPR010056">
    <property type="entry name" value="Phage_rep_org__N"/>
</dbReference>
<reference evidence="3" key="1">
    <citation type="submission" date="2020-08" db="EMBL/GenBank/DDBJ databases">
        <title>Genome public.</title>
        <authorList>
            <person name="Liu C."/>
            <person name="Sun Q."/>
        </authorList>
    </citation>
    <scope>NUCLEOTIDE SEQUENCE</scope>
    <source>
        <strain evidence="3">BX1005</strain>
    </source>
</reference>
<dbReference type="Proteomes" id="UP000606720">
    <property type="component" value="Unassembled WGS sequence"/>
</dbReference>
<feature type="domain" description="Phage replisome organiser N-terminal" evidence="2">
    <location>
        <begin position="10"/>
        <end position="125"/>
    </location>
</feature>
<gene>
    <name evidence="3" type="ORF">H8S17_00775</name>
</gene>
<organism evidence="3 4">
    <name type="scientific">Roseburia zhanii</name>
    <dbReference type="NCBI Taxonomy" id="2763064"/>
    <lineage>
        <taxon>Bacteria</taxon>
        <taxon>Bacillati</taxon>
        <taxon>Bacillota</taxon>
        <taxon>Clostridia</taxon>
        <taxon>Lachnospirales</taxon>
        <taxon>Lachnospiraceae</taxon>
        <taxon>Roseburia</taxon>
    </lineage>
</organism>
<feature type="compositionally biased region" description="Basic and acidic residues" evidence="1">
    <location>
        <begin position="245"/>
        <end position="255"/>
    </location>
</feature>
<evidence type="ECO:0000313" key="4">
    <source>
        <dbReference type="Proteomes" id="UP000606720"/>
    </source>
</evidence>
<dbReference type="AlphaFoldDB" id="A0A923LM23"/>
<feature type="region of interest" description="Disordered" evidence="1">
    <location>
        <begin position="243"/>
        <end position="288"/>
    </location>
</feature>
<proteinExistence type="predicted"/>
<keyword evidence="4" id="KW-1185">Reference proteome</keyword>